<dbReference type="PANTHER" id="PTHR42655">
    <property type="entry name" value="GLYCOGEN PHOSPHORYLASE"/>
    <property type="match status" value="1"/>
</dbReference>
<reference evidence="3" key="1">
    <citation type="journal article" date="2019" name="Int. J. Syst. Evol. Microbiol.">
        <title>The Global Catalogue of Microorganisms (GCM) 10K type strain sequencing project: providing services to taxonomists for standard genome sequencing and annotation.</title>
        <authorList>
            <consortium name="The Broad Institute Genomics Platform"/>
            <consortium name="The Broad Institute Genome Sequencing Center for Infectious Disease"/>
            <person name="Wu L."/>
            <person name="Ma J."/>
        </authorList>
    </citation>
    <scope>NUCLEOTIDE SEQUENCE [LARGE SCALE GENOMIC DNA]</scope>
    <source>
        <strain evidence="3">KCTC 22437</strain>
    </source>
</reference>
<sequence length="548" mass="61738">MNKTELFGYTPAETYRTAVAYFSMEYAIDQSLKIYAGGLGFLAGSHLRSAHHLQQNVIAIGLLWKYGYYDQVRDTSNHMVPMFMEKNYSFLKDIGVTFTVTVHQAPVYVRAYLLPPSTFNCAPLFLLTTDIPENDGLSRSITYRLYDSNEATRIAQSIVLGIGGATLLDILGLTPDVYHMNEGHAVALNFYLYDKFKNLEDVKKRVVFTTHTPEMAGNEAHSFALLDTMSFFYHLNGAQVRDLLQLSGDQFNYTVAALKFARKANGVSQLHAQVARQMWSNNAGICPIIAITNAQNEAYWADSQIGEALRAKNTGEFTTRKKILKRNLLGIVADQCGKLFREDVLTIVWARRFAGYKRAELLMEDWAGFVQLVSQTKFPVQLIWAGKPYPGDEIGKAQFNRLIDRTRDFANCAVLTGYELQLSATLKRGADVWLNTPRLYHEASGTSGMTAAMNGTVNVTIPDGWVPEFARDQINCFCIPTAPQHLTEAEKDQWENKALLEILNQHVLPMYYEKPEAWAKIVATAFEDICPAFDSDRLASQYYQDLYG</sequence>
<accession>A0ABW5YC09</accession>
<dbReference type="InterPro" id="IPR000811">
    <property type="entry name" value="Glyco_trans_35"/>
</dbReference>
<keyword evidence="3" id="KW-1185">Reference proteome</keyword>
<dbReference type="Pfam" id="PF00343">
    <property type="entry name" value="Phosphorylase"/>
    <property type="match status" value="1"/>
</dbReference>
<dbReference type="RefSeq" id="WP_377185065.1">
    <property type="nucleotide sequence ID" value="NZ_JBHUPD010000002.1"/>
</dbReference>
<gene>
    <name evidence="2" type="primary">glgP</name>
    <name evidence="2" type="ORF">ACFS5N_10470</name>
</gene>
<dbReference type="PANTHER" id="PTHR42655:SF1">
    <property type="entry name" value="GLYCOGEN PHOSPHORYLASE"/>
    <property type="match status" value="1"/>
</dbReference>
<dbReference type="InterPro" id="IPR052182">
    <property type="entry name" value="Glycogen/Maltodextrin_Phosph"/>
</dbReference>
<evidence type="ECO:0000313" key="2">
    <source>
        <dbReference type="EMBL" id="MFD2872892.1"/>
    </source>
</evidence>
<dbReference type="EMBL" id="JBHUPD010000002">
    <property type="protein sequence ID" value="MFD2872892.1"/>
    <property type="molecule type" value="Genomic_DNA"/>
</dbReference>
<name>A0ABW5YC09_9SPHI</name>
<dbReference type="SUPFAM" id="SSF53756">
    <property type="entry name" value="UDP-Glycosyltransferase/glycogen phosphorylase"/>
    <property type="match status" value="1"/>
</dbReference>
<comment type="similarity">
    <text evidence="1">Belongs to the glycogen phosphorylase family.</text>
</comment>
<proteinExistence type="inferred from homology"/>
<protein>
    <submittedName>
        <fullName evidence="2">Alpha-glucan family phosphorylase</fullName>
    </submittedName>
</protein>
<evidence type="ECO:0000313" key="3">
    <source>
        <dbReference type="Proteomes" id="UP001597557"/>
    </source>
</evidence>
<dbReference type="Proteomes" id="UP001597557">
    <property type="component" value="Unassembled WGS sequence"/>
</dbReference>
<dbReference type="Gene3D" id="3.40.50.2000">
    <property type="entry name" value="Glycogen Phosphorylase B"/>
    <property type="match status" value="2"/>
</dbReference>
<dbReference type="InterPro" id="IPR011834">
    <property type="entry name" value="Agluc_phsphrylas"/>
</dbReference>
<dbReference type="NCBIfam" id="TIGR02094">
    <property type="entry name" value="more_P_ylases"/>
    <property type="match status" value="1"/>
</dbReference>
<comment type="caution">
    <text evidence="2">The sequence shown here is derived from an EMBL/GenBank/DDBJ whole genome shotgun (WGS) entry which is preliminary data.</text>
</comment>
<organism evidence="2 3">
    <name type="scientific">Mucilaginibacter ximonensis</name>
    <dbReference type="NCBI Taxonomy" id="538021"/>
    <lineage>
        <taxon>Bacteria</taxon>
        <taxon>Pseudomonadati</taxon>
        <taxon>Bacteroidota</taxon>
        <taxon>Sphingobacteriia</taxon>
        <taxon>Sphingobacteriales</taxon>
        <taxon>Sphingobacteriaceae</taxon>
        <taxon>Mucilaginibacter</taxon>
    </lineage>
</organism>
<evidence type="ECO:0000256" key="1">
    <source>
        <dbReference type="ARBA" id="ARBA00006047"/>
    </source>
</evidence>